<proteinExistence type="predicted"/>
<dbReference type="EMBL" id="AP019695">
    <property type="protein sequence ID" value="BBK22657.1"/>
    <property type="molecule type" value="Genomic_DNA"/>
</dbReference>
<dbReference type="AlphaFoldDB" id="A0A6N4TIW5"/>
<dbReference type="Proteomes" id="UP000464754">
    <property type="component" value="Chromosome"/>
</dbReference>
<evidence type="ECO:0000313" key="1">
    <source>
        <dbReference type="EMBL" id="BBK22657.1"/>
    </source>
</evidence>
<keyword evidence="2" id="KW-1185">Reference proteome</keyword>
<reference evidence="2" key="1">
    <citation type="submission" date="2019-05" db="EMBL/GenBank/DDBJ databases">
        <title>Complete genome sequencing of Absiella argi strain JCM 30884.</title>
        <authorList>
            <person name="Sakamoto M."/>
            <person name="Murakami T."/>
            <person name="Mori H."/>
        </authorList>
    </citation>
    <scope>NUCLEOTIDE SEQUENCE [LARGE SCALE GENOMIC DNA]</scope>
    <source>
        <strain evidence="2">JCM 30884</strain>
    </source>
</reference>
<sequence length="111" mass="12736">MNWDYVLTEEAKKDFKKMDGTQKQIVLAMLEKLRINPLPKFKGGYGIPLGNDTTTGNLSTYLKLKARGFGIRIVYELIEEDGISKVIVIGMREDKKVYKQAVKRIRQQKAD</sequence>
<protein>
    <recommendedName>
        <fullName evidence="3">Toxin RelE</fullName>
    </recommendedName>
</protein>
<organism evidence="1 2">
    <name type="scientific">Amedibacterium intestinale</name>
    <dbReference type="NCBI Taxonomy" id="2583452"/>
    <lineage>
        <taxon>Bacteria</taxon>
        <taxon>Bacillati</taxon>
        <taxon>Bacillota</taxon>
        <taxon>Erysipelotrichia</taxon>
        <taxon>Erysipelotrichales</taxon>
        <taxon>Erysipelotrichaceae</taxon>
        <taxon>Amedibacterium</taxon>
    </lineage>
</organism>
<accession>A0A6N4TIW5</accession>
<dbReference type="RefSeq" id="WP_118277765.1">
    <property type="nucleotide sequence ID" value="NZ_AP019695.1"/>
</dbReference>
<evidence type="ECO:0008006" key="3">
    <source>
        <dbReference type="Google" id="ProtNLM"/>
    </source>
</evidence>
<name>A0A6N4TIW5_9FIRM</name>
<dbReference type="SUPFAM" id="SSF143011">
    <property type="entry name" value="RelE-like"/>
    <property type="match status" value="1"/>
</dbReference>
<dbReference type="KEGG" id="aarg:Aargi30884_15600"/>
<dbReference type="Gene3D" id="3.30.2310.20">
    <property type="entry name" value="RelE-like"/>
    <property type="match status" value="1"/>
</dbReference>
<evidence type="ECO:0000313" key="2">
    <source>
        <dbReference type="Proteomes" id="UP000464754"/>
    </source>
</evidence>
<gene>
    <name evidence="1" type="ORF">Aargi30884_15600</name>
</gene>
<dbReference type="InterPro" id="IPR035093">
    <property type="entry name" value="RelE/ParE_toxin_dom_sf"/>
</dbReference>